<evidence type="ECO:0000313" key="1">
    <source>
        <dbReference type="EMBL" id="JAH00663.1"/>
    </source>
</evidence>
<dbReference type="AlphaFoldDB" id="A0A0E9P9X5"/>
<reference evidence="1" key="1">
    <citation type="submission" date="2014-11" db="EMBL/GenBank/DDBJ databases">
        <authorList>
            <person name="Amaro Gonzalez C."/>
        </authorList>
    </citation>
    <scope>NUCLEOTIDE SEQUENCE</scope>
</reference>
<protein>
    <submittedName>
        <fullName evidence="1">Uncharacterized protein</fullName>
    </submittedName>
</protein>
<name>A0A0E9P9X5_ANGAN</name>
<reference evidence="1" key="2">
    <citation type="journal article" date="2015" name="Fish Shellfish Immunol.">
        <title>Early steps in the European eel (Anguilla anguilla)-Vibrio vulnificus interaction in the gills: Role of the RtxA13 toxin.</title>
        <authorList>
            <person name="Callol A."/>
            <person name="Pajuelo D."/>
            <person name="Ebbesson L."/>
            <person name="Teles M."/>
            <person name="MacKenzie S."/>
            <person name="Amaro C."/>
        </authorList>
    </citation>
    <scope>NUCLEOTIDE SEQUENCE</scope>
</reference>
<sequence>MSDDGTQVKMVSGGLIADEETGGTGAGRGQEPGTFAITAICAGPERDVFLFTGQL</sequence>
<organism evidence="1">
    <name type="scientific">Anguilla anguilla</name>
    <name type="common">European freshwater eel</name>
    <name type="synonym">Muraena anguilla</name>
    <dbReference type="NCBI Taxonomy" id="7936"/>
    <lineage>
        <taxon>Eukaryota</taxon>
        <taxon>Metazoa</taxon>
        <taxon>Chordata</taxon>
        <taxon>Craniata</taxon>
        <taxon>Vertebrata</taxon>
        <taxon>Euteleostomi</taxon>
        <taxon>Actinopterygii</taxon>
        <taxon>Neopterygii</taxon>
        <taxon>Teleostei</taxon>
        <taxon>Anguilliformes</taxon>
        <taxon>Anguillidae</taxon>
        <taxon>Anguilla</taxon>
    </lineage>
</organism>
<dbReference type="EMBL" id="GBXM01107914">
    <property type="protein sequence ID" value="JAH00663.1"/>
    <property type="molecule type" value="Transcribed_RNA"/>
</dbReference>
<accession>A0A0E9P9X5</accession>
<proteinExistence type="predicted"/>